<evidence type="ECO:0000259" key="1">
    <source>
        <dbReference type="Pfam" id="PF20151"/>
    </source>
</evidence>
<evidence type="ECO:0000313" key="3">
    <source>
        <dbReference type="Proteomes" id="UP000567179"/>
    </source>
</evidence>
<reference evidence="2 3" key="1">
    <citation type="journal article" date="2020" name="ISME J.">
        <title>Uncovering the hidden diversity of litter-decomposition mechanisms in mushroom-forming fungi.</title>
        <authorList>
            <person name="Floudas D."/>
            <person name="Bentzer J."/>
            <person name="Ahren D."/>
            <person name="Johansson T."/>
            <person name="Persson P."/>
            <person name="Tunlid A."/>
        </authorList>
    </citation>
    <scope>NUCLEOTIDE SEQUENCE [LARGE SCALE GENOMIC DNA]</scope>
    <source>
        <strain evidence="2 3">CBS 101986</strain>
    </source>
</reference>
<accession>A0A8H5BQP2</accession>
<dbReference type="Pfam" id="PF20151">
    <property type="entry name" value="DUF6533"/>
    <property type="match status" value="1"/>
</dbReference>
<protein>
    <recommendedName>
        <fullName evidence="1">DUF6533 domain-containing protein</fullName>
    </recommendedName>
</protein>
<keyword evidence="3" id="KW-1185">Reference proteome</keyword>
<evidence type="ECO:0000313" key="2">
    <source>
        <dbReference type="EMBL" id="KAF5327784.1"/>
    </source>
</evidence>
<comment type="caution">
    <text evidence="2">The sequence shown here is derived from an EMBL/GenBank/DDBJ whole genome shotgun (WGS) entry which is preliminary data.</text>
</comment>
<organism evidence="2 3">
    <name type="scientific">Psilocybe cf. subviscida</name>
    <dbReference type="NCBI Taxonomy" id="2480587"/>
    <lineage>
        <taxon>Eukaryota</taxon>
        <taxon>Fungi</taxon>
        <taxon>Dikarya</taxon>
        <taxon>Basidiomycota</taxon>
        <taxon>Agaricomycotina</taxon>
        <taxon>Agaricomycetes</taxon>
        <taxon>Agaricomycetidae</taxon>
        <taxon>Agaricales</taxon>
        <taxon>Agaricineae</taxon>
        <taxon>Strophariaceae</taxon>
        <taxon>Psilocybe</taxon>
    </lineage>
</organism>
<sequence>MGHSPPGACGSNLPAMKAYDPLYESATADDGFSLPALPSSSLLNLLFCHGGRSKHGGREGLRPEVDRLWKSHPESHLAACVLFLWDYFLTFDLEVQHIWKAKWNVIKVVYLLQRYLPFFDSCYLGLYREFSPRSWFDPSHSLANHTL</sequence>
<dbReference type="EMBL" id="JAACJJ010000014">
    <property type="protein sequence ID" value="KAF5327784.1"/>
    <property type="molecule type" value="Genomic_DNA"/>
</dbReference>
<dbReference type="AlphaFoldDB" id="A0A8H5BQP2"/>
<dbReference type="OrthoDB" id="2958007at2759"/>
<gene>
    <name evidence="2" type="ORF">D9619_004753</name>
</gene>
<dbReference type="Proteomes" id="UP000567179">
    <property type="component" value="Unassembled WGS sequence"/>
</dbReference>
<feature type="domain" description="DUF6533" evidence="1">
    <location>
        <begin position="76"/>
        <end position="119"/>
    </location>
</feature>
<proteinExistence type="predicted"/>
<dbReference type="InterPro" id="IPR045340">
    <property type="entry name" value="DUF6533"/>
</dbReference>
<name>A0A8H5BQP2_9AGAR</name>